<comment type="caution">
    <text evidence="3">The sequence shown here is derived from an EMBL/GenBank/DDBJ whole genome shotgun (WGS) entry which is preliminary data.</text>
</comment>
<feature type="compositionally biased region" description="Polar residues" evidence="2">
    <location>
        <begin position="1"/>
        <end position="12"/>
    </location>
</feature>
<feature type="region of interest" description="Disordered" evidence="2">
    <location>
        <begin position="1"/>
        <end position="22"/>
    </location>
</feature>
<keyword evidence="1" id="KW-0233">DNA recombination</keyword>
<keyword evidence="4" id="KW-1185">Reference proteome</keyword>
<dbReference type="InterPro" id="IPR011010">
    <property type="entry name" value="DNA_brk_join_enz"/>
</dbReference>
<dbReference type="GO" id="GO:0015074">
    <property type="term" value="P:DNA integration"/>
    <property type="evidence" value="ECO:0007669"/>
    <property type="project" value="InterPro"/>
</dbReference>
<evidence type="ECO:0000313" key="3">
    <source>
        <dbReference type="EMBL" id="KEQ18613.1"/>
    </source>
</evidence>
<reference evidence="3 4" key="1">
    <citation type="submission" date="2014-06" db="EMBL/GenBank/DDBJ databases">
        <title>Whole Genome Sequences of Three Symbiotic Endozoicomonas Bacteria.</title>
        <authorList>
            <person name="Neave M.J."/>
            <person name="Apprill A."/>
            <person name="Voolstra C.R."/>
        </authorList>
    </citation>
    <scope>NUCLEOTIDE SEQUENCE [LARGE SCALE GENOMIC DNA]</scope>
    <source>
        <strain evidence="3 4">DSM 25634</strain>
    </source>
</reference>
<name>A0A081NJJ0_9GAMM</name>
<accession>A0A081NJJ0</accession>
<evidence type="ECO:0008006" key="5">
    <source>
        <dbReference type="Google" id="ProtNLM"/>
    </source>
</evidence>
<evidence type="ECO:0000313" key="4">
    <source>
        <dbReference type="Proteomes" id="UP000028073"/>
    </source>
</evidence>
<evidence type="ECO:0000256" key="2">
    <source>
        <dbReference type="SAM" id="MobiDB-lite"/>
    </source>
</evidence>
<proteinExistence type="predicted"/>
<dbReference type="AlphaFoldDB" id="A0A081NJJ0"/>
<protein>
    <recommendedName>
        <fullName evidence="5">Integrase</fullName>
    </recommendedName>
</protein>
<dbReference type="EMBL" id="JOKH01000001">
    <property type="protein sequence ID" value="KEQ18613.1"/>
    <property type="molecule type" value="Genomic_DNA"/>
</dbReference>
<gene>
    <name evidence="3" type="ORF">GZ78_00265</name>
</gene>
<dbReference type="GO" id="GO:0006310">
    <property type="term" value="P:DNA recombination"/>
    <property type="evidence" value="ECO:0007669"/>
    <property type="project" value="UniProtKB-KW"/>
</dbReference>
<dbReference type="InterPro" id="IPR013762">
    <property type="entry name" value="Integrase-like_cat_sf"/>
</dbReference>
<dbReference type="GO" id="GO:0003677">
    <property type="term" value="F:DNA binding"/>
    <property type="evidence" value="ECO:0007669"/>
    <property type="project" value="InterPro"/>
</dbReference>
<sequence length="94" mass="10772">MAQKLNPATNSPYLFPDKDGSRLTEEKISSRFKDTMRRLVESGKLTSEERFTFHDLKAKGVSDHEEQYSGHKTLKGKKIYIRKAPKVKGSSTRK</sequence>
<dbReference type="Proteomes" id="UP000028073">
    <property type="component" value="Unassembled WGS sequence"/>
</dbReference>
<evidence type="ECO:0000256" key="1">
    <source>
        <dbReference type="ARBA" id="ARBA00023172"/>
    </source>
</evidence>
<organism evidence="3 4">
    <name type="scientific">Endozoicomonas numazuensis</name>
    <dbReference type="NCBI Taxonomy" id="1137799"/>
    <lineage>
        <taxon>Bacteria</taxon>
        <taxon>Pseudomonadati</taxon>
        <taxon>Pseudomonadota</taxon>
        <taxon>Gammaproteobacteria</taxon>
        <taxon>Oceanospirillales</taxon>
        <taxon>Endozoicomonadaceae</taxon>
        <taxon>Endozoicomonas</taxon>
    </lineage>
</organism>
<dbReference type="Gene3D" id="1.10.443.10">
    <property type="entry name" value="Intergrase catalytic core"/>
    <property type="match status" value="1"/>
</dbReference>
<dbReference type="SUPFAM" id="SSF56349">
    <property type="entry name" value="DNA breaking-rejoining enzymes"/>
    <property type="match status" value="1"/>
</dbReference>